<evidence type="ECO:0000256" key="2">
    <source>
        <dbReference type="SAM" id="Phobius"/>
    </source>
</evidence>
<accession>A0ABW0SY80</accession>
<keyword evidence="1" id="KW-0488">Methylation</keyword>
<dbReference type="Proteomes" id="UP001596111">
    <property type="component" value="Unassembled WGS sequence"/>
</dbReference>
<dbReference type="PANTHER" id="PTHR30093:SF47">
    <property type="entry name" value="TYPE IV PILUS NON-CORE MINOR PILIN PILE"/>
    <property type="match status" value="1"/>
</dbReference>
<dbReference type="Pfam" id="PF07963">
    <property type="entry name" value="N_methyl"/>
    <property type="match status" value="1"/>
</dbReference>
<keyword evidence="2" id="KW-0812">Transmembrane</keyword>
<reference evidence="4" key="1">
    <citation type="journal article" date="2019" name="Int. J. Syst. Evol. Microbiol.">
        <title>The Global Catalogue of Microorganisms (GCM) 10K type strain sequencing project: providing services to taxonomists for standard genome sequencing and annotation.</title>
        <authorList>
            <consortium name="The Broad Institute Genomics Platform"/>
            <consortium name="The Broad Institute Genome Sequencing Center for Infectious Disease"/>
            <person name="Wu L."/>
            <person name="Ma J."/>
        </authorList>
    </citation>
    <scope>NUCLEOTIDE SEQUENCE [LARGE SCALE GENOMIC DNA]</scope>
    <source>
        <strain evidence="4">CGMCC 1.13587</strain>
    </source>
</reference>
<dbReference type="InterPro" id="IPR031982">
    <property type="entry name" value="PilE-like"/>
</dbReference>
<gene>
    <name evidence="3" type="ORF">ACFPPB_12350</name>
</gene>
<organism evidence="3 4">
    <name type="scientific">Rhodanobacter terrae</name>
    <dbReference type="NCBI Taxonomy" id="418647"/>
    <lineage>
        <taxon>Bacteria</taxon>
        <taxon>Pseudomonadati</taxon>
        <taxon>Pseudomonadota</taxon>
        <taxon>Gammaproteobacteria</taxon>
        <taxon>Lysobacterales</taxon>
        <taxon>Rhodanobacteraceae</taxon>
        <taxon>Rhodanobacter</taxon>
    </lineage>
</organism>
<feature type="transmembrane region" description="Helical" evidence="2">
    <location>
        <begin position="31"/>
        <end position="55"/>
    </location>
</feature>
<keyword evidence="2" id="KW-0472">Membrane</keyword>
<dbReference type="SUPFAM" id="SSF54523">
    <property type="entry name" value="Pili subunits"/>
    <property type="match status" value="1"/>
</dbReference>
<name>A0ABW0SY80_9GAMM</name>
<keyword evidence="4" id="KW-1185">Reference proteome</keyword>
<sequence>MPVSIHSDRRLASATRRFLCRTRSGPCARGFTLIELMITVAVIAILAAIAVPSYYQYILRSNRSAAESAMQEIASAQERYMVDSRQFAGALTTLGYSVPNTVSPSYSVSMVAVAASVSGGTSPGYTITATPINGQTRDTTCGTLKLMGDGTKLPTTPNCWK</sequence>
<comment type="caution">
    <text evidence="3">The sequence shown here is derived from an EMBL/GenBank/DDBJ whole genome shotgun (WGS) entry which is preliminary data.</text>
</comment>
<dbReference type="Pfam" id="PF16732">
    <property type="entry name" value="ComP_DUS"/>
    <property type="match status" value="1"/>
</dbReference>
<dbReference type="InterPro" id="IPR000983">
    <property type="entry name" value="Bac_GSPG_pilin"/>
</dbReference>
<dbReference type="PROSITE" id="PS00409">
    <property type="entry name" value="PROKAR_NTER_METHYL"/>
    <property type="match status" value="1"/>
</dbReference>
<dbReference type="InterPro" id="IPR045584">
    <property type="entry name" value="Pilin-like"/>
</dbReference>
<evidence type="ECO:0000313" key="4">
    <source>
        <dbReference type="Proteomes" id="UP001596111"/>
    </source>
</evidence>
<dbReference type="Gene3D" id="3.30.700.10">
    <property type="entry name" value="Glycoprotein, Type 4 Pilin"/>
    <property type="match status" value="1"/>
</dbReference>
<dbReference type="NCBIfam" id="TIGR02532">
    <property type="entry name" value="IV_pilin_GFxxxE"/>
    <property type="match status" value="1"/>
</dbReference>
<proteinExistence type="predicted"/>
<dbReference type="PRINTS" id="PR00813">
    <property type="entry name" value="BCTERIALGSPG"/>
</dbReference>
<dbReference type="PANTHER" id="PTHR30093">
    <property type="entry name" value="GENERAL SECRETION PATHWAY PROTEIN G"/>
    <property type="match status" value="1"/>
</dbReference>
<dbReference type="EMBL" id="JBHSNG010000012">
    <property type="protein sequence ID" value="MFC5581905.1"/>
    <property type="molecule type" value="Genomic_DNA"/>
</dbReference>
<evidence type="ECO:0000313" key="3">
    <source>
        <dbReference type="EMBL" id="MFC5581905.1"/>
    </source>
</evidence>
<evidence type="ECO:0000256" key="1">
    <source>
        <dbReference type="ARBA" id="ARBA00022481"/>
    </source>
</evidence>
<dbReference type="InterPro" id="IPR012902">
    <property type="entry name" value="N_methyl_site"/>
</dbReference>
<keyword evidence="2" id="KW-1133">Transmembrane helix</keyword>
<protein>
    <submittedName>
        <fullName evidence="3">Type IV pilin protein</fullName>
    </submittedName>
</protein>